<feature type="transmembrane region" description="Helical" evidence="1">
    <location>
        <begin position="16"/>
        <end position="35"/>
    </location>
</feature>
<sequence>MQPLLEEYALEYPEDALPVVLLFLLDLLLLFLGFLPESSFAKTVVDVVAEKLAGNNSPSPRRLVKSSFFMVFIFNDVNSYQGF</sequence>
<dbReference type="EMBL" id="PPEG02000001">
    <property type="protein sequence ID" value="PWN65810.1"/>
    <property type="molecule type" value="Genomic_DNA"/>
</dbReference>
<keyword evidence="1" id="KW-1133">Transmembrane helix</keyword>
<organism evidence="2 3">
    <name type="scientific">Chryseobacterium viscerum</name>
    <dbReference type="NCBI Taxonomy" id="1037377"/>
    <lineage>
        <taxon>Bacteria</taxon>
        <taxon>Pseudomonadati</taxon>
        <taxon>Bacteroidota</taxon>
        <taxon>Flavobacteriia</taxon>
        <taxon>Flavobacteriales</taxon>
        <taxon>Weeksellaceae</taxon>
        <taxon>Chryseobacterium group</taxon>
        <taxon>Chryseobacterium</taxon>
    </lineage>
</organism>
<evidence type="ECO:0000313" key="3">
    <source>
        <dbReference type="Proteomes" id="UP000236413"/>
    </source>
</evidence>
<reference evidence="2 3" key="1">
    <citation type="submission" date="2018-04" db="EMBL/GenBank/DDBJ databases">
        <title>Chryseobacterium oncorhynchi 701B-08T from rainbow trout, and Chryseobacterium viscerum 687B-08T from diseased fish.</title>
        <authorList>
            <person name="Jeong J.-J."/>
            <person name="Lee Y.J."/>
            <person name="Pathiraja D."/>
            <person name="Park B."/>
            <person name="Choi I.-G."/>
            <person name="Kim K.D."/>
        </authorList>
    </citation>
    <scope>NUCLEOTIDE SEQUENCE [LARGE SCALE GENOMIC DNA]</scope>
    <source>
        <strain evidence="2 3">687B-08</strain>
    </source>
</reference>
<name>A0A316X4S1_9FLAO</name>
<gene>
    <name evidence="2" type="ORF">C1634_003495</name>
</gene>
<dbReference type="Proteomes" id="UP000236413">
    <property type="component" value="Unassembled WGS sequence"/>
</dbReference>
<evidence type="ECO:0000313" key="2">
    <source>
        <dbReference type="EMBL" id="PWN65810.1"/>
    </source>
</evidence>
<comment type="caution">
    <text evidence="2">The sequence shown here is derived from an EMBL/GenBank/DDBJ whole genome shotgun (WGS) entry which is preliminary data.</text>
</comment>
<keyword evidence="1" id="KW-0812">Transmembrane</keyword>
<proteinExistence type="predicted"/>
<dbReference type="AlphaFoldDB" id="A0A316X4S1"/>
<protein>
    <submittedName>
        <fullName evidence="2">Uncharacterized protein</fullName>
    </submittedName>
</protein>
<evidence type="ECO:0000256" key="1">
    <source>
        <dbReference type="SAM" id="Phobius"/>
    </source>
</evidence>
<keyword evidence="1" id="KW-0472">Membrane</keyword>
<accession>A0A316X4S1</accession>